<feature type="compositionally biased region" description="Low complexity" evidence="1">
    <location>
        <begin position="238"/>
        <end position="258"/>
    </location>
</feature>
<evidence type="ECO:0000256" key="2">
    <source>
        <dbReference type="SAM" id="Phobius"/>
    </source>
</evidence>
<keyword evidence="2" id="KW-1133">Transmembrane helix</keyword>
<dbReference type="InterPro" id="IPR003474">
    <property type="entry name" value="Glcn_transporter"/>
</dbReference>
<feature type="transmembrane region" description="Helical" evidence="2">
    <location>
        <begin position="301"/>
        <end position="324"/>
    </location>
</feature>
<feature type="transmembrane region" description="Helical" evidence="2">
    <location>
        <begin position="104"/>
        <end position="128"/>
    </location>
</feature>
<protein>
    <submittedName>
        <fullName evidence="3">GntP family permease</fullName>
    </submittedName>
</protein>
<dbReference type="PANTHER" id="PTHR30354:SF7">
    <property type="entry name" value="BLL7963 PROTEIN"/>
    <property type="match status" value="1"/>
</dbReference>
<feature type="compositionally biased region" description="Low complexity" evidence="1">
    <location>
        <begin position="268"/>
        <end position="283"/>
    </location>
</feature>
<feature type="region of interest" description="Disordered" evidence="1">
    <location>
        <begin position="238"/>
        <end position="292"/>
    </location>
</feature>
<feature type="transmembrane region" description="Helical" evidence="2">
    <location>
        <begin position="63"/>
        <end position="84"/>
    </location>
</feature>
<proteinExistence type="predicted"/>
<evidence type="ECO:0000313" key="3">
    <source>
        <dbReference type="EMBL" id="GAA3070386.1"/>
    </source>
</evidence>
<feature type="transmembrane region" description="Helical" evidence="2">
    <location>
        <begin position="178"/>
        <end position="199"/>
    </location>
</feature>
<keyword evidence="2" id="KW-0472">Membrane</keyword>
<keyword evidence="2" id="KW-0812">Transmembrane</keyword>
<accession>A0ABP6M4A2</accession>
<evidence type="ECO:0000313" key="4">
    <source>
        <dbReference type="Proteomes" id="UP001500236"/>
    </source>
</evidence>
<organism evidence="3 4">
    <name type="scientific">Nesterenkonia aethiopica</name>
    <dbReference type="NCBI Taxonomy" id="269144"/>
    <lineage>
        <taxon>Bacteria</taxon>
        <taxon>Bacillati</taxon>
        <taxon>Actinomycetota</taxon>
        <taxon>Actinomycetes</taxon>
        <taxon>Micrococcales</taxon>
        <taxon>Micrococcaceae</taxon>
        <taxon>Nesterenkonia</taxon>
    </lineage>
</organism>
<dbReference type="EMBL" id="BAAAVT010000015">
    <property type="protein sequence ID" value="GAA3070386.1"/>
    <property type="molecule type" value="Genomic_DNA"/>
</dbReference>
<feature type="transmembrane region" description="Helical" evidence="2">
    <location>
        <begin position="140"/>
        <end position="158"/>
    </location>
</feature>
<dbReference type="RefSeq" id="WP_344681021.1">
    <property type="nucleotide sequence ID" value="NZ_BAAAVT010000015.1"/>
</dbReference>
<name>A0ABP6M4A2_9MICC</name>
<dbReference type="Proteomes" id="UP001500236">
    <property type="component" value="Unassembled WGS sequence"/>
</dbReference>
<feature type="transmembrane region" description="Helical" evidence="2">
    <location>
        <begin position="31"/>
        <end position="51"/>
    </location>
</feature>
<evidence type="ECO:0000256" key="1">
    <source>
        <dbReference type="SAM" id="MobiDB-lite"/>
    </source>
</evidence>
<dbReference type="PANTHER" id="PTHR30354">
    <property type="entry name" value="GNT FAMILY GLUCONATE TRANSPORTER"/>
    <property type="match status" value="1"/>
</dbReference>
<comment type="caution">
    <text evidence="3">The sequence shown here is derived from an EMBL/GenBank/DDBJ whole genome shotgun (WGS) entry which is preliminary data.</text>
</comment>
<gene>
    <name evidence="3" type="ORF">GCM10010529_23410</name>
</gene>
<feature type="transmembrane region" description="Helical" evidence="2">
    <location>
        <begin position="344"/>
        <end position="363"/>
    </location>
</feature>
<reference evidence="4" key="1">
    <citation type="journal article" date="2019" name="Int. J. Syst. Evol. Microbiol.">
        <title>The Global Catalogue of Microorganisms (GCM) 10K type strain sequencing project: providing services to taxonomists for standard genome sequencing and annotation.</title>
        <authorList>
            <consortium name="The Broad Institute Genomics Platform"/>
            <consortium name="The Broad Institute Genome Sequencing Center for Infectious Disease"/>
            <person name="Wu L."/>
            <person name="Ma J."/>
        </authorList>
    </citation>
    <scope>NUCLEOTIDE SEQUENCE [LARGE SCALE GENOMIC DNA]</scope>
    <source>
        <strain evidence="4">JCM 14309</strain>
    </source>
</reference>
<feature type="transmembrane region" description="Helical" evidence="2">
    <location>
        <begin position="504"/>
        <end position="526"/>
    </location>
</feature>
<sequence>MALGLLGILVSLALLITLAYRGVTIVVAAPLSALVAMLFSGAPILANYTEIFMPALANFIGQYFPMFLTGAIFGKLMTMAGYATDIARVVTRWLGPKRALLATVLTTALLTYGGISVFVVVFVMFPLARELFRAADIPRRLIPGAIAHGMLTFTMTALPGSPQVQNIIPGQAFQTTTFAAPGLGILGGTFIFILGMLWLEHRKRQLTARGEHFADPTALELRSGAGADIGAGAAAMSVGDGSSSRGSAGSSAGQTRTSPGPGATTAHDNGTGNGTDSGNTSDSASPARPATPGMLTPPNHVFPFIPVLLVFLINFGCTMVLFPLMDWGYLQDERYGGIGLGDRAGAWAVLTALAGAILAILAMNARHLRWILQGITDGARNALLPIFNTASEVGYGAVVASLAAFALIREGIFGVSENALVASAVSTSTISAVTGSASGGMTIALNALGEELRDLAVDQGISLEAMHRITAMASGGLDSMPHNGAVITLIIVCGMTHRESYKDVGVVSLVIPVLVTAALIPLVLAVGSF</sequence>
<keyword evidence="4" id="KW-1185">Reference proteome</keyword>